<dbReference type="Proteomes" id="UP000003250">
    <property type="component" value="Unassembled WGS sequence"/>
</dbReference>
<dbReference type="AlphaFoldDB" id="H0I2X8"/>
<dbReference type="EMBL" id="AHAM01000309">
    <property type="protein sequence ID" value="EHK52660.1"/>
    <property type="molecule type" value="Genomic_DNA"/>
</dbReference>
<evidence type="ECO:0000313" key="2">
    <source>
        <dbReference type="Proteomes" id="UP000003250"/>
    </source>
</evidence>
<organism evidence="1 2">
    <name type="scientific">Mesorhizobium alhagi CCNWXJ12-2</name>
    <dbReference type="NCBI Taxonomy" id="1107882"/>
    <lineage>
        <taxon>Bacteria</taxon>
        <taxon>Pseudomonadati</taxon>
        <taxon>Pseudomonadota</taxon>
        <taxon>Alphaproteobacteria</taxon>
        <taxon>Hyphomicrobiales</taxon>
        <taxon>Phyllobacteriaceae</taxon>
        <taxon>Allomesorhizobium</taxon>
    </lineage>
</organism>
<gene>
    <name evidence="1" type="ORF">MAXJ12_34179</name>
</gene>
<keyword evidence="2" id="KW-1185">Reference proteome</keyword>
<accession>H0I2X8</accession>
<evidence type="ECO:0008006" key="3">
    <source>
        <dbReference type="Google" id="ProtNLM"/>
    </source>
</evidence>
<name>H0I2X8_9HYPH</name>
<evidence type="ECO:0000313" key="1">
    <source>
        <dbReference type="EMBL" id="EHK52660.1"/>
    </source>
</evidence>
<proteinExistence type="predicted"/>
<reference evidence="1 2" key="1">
    <citation type="journal article" date="2012" name="J. Bacteriol.">
        <title>Draft Genome Sequence of Mesorhizobium alhagi CCNWXJ12-2T, a Novel Salt-Resistant Species Isolated from the Desert of Northwestern China.</title>
        <authorList>
            <person name="Zhou M."/>
            <person name="Chen W."/>
            <person name="Chen H."/>
            <person name="Wei G."/>
        </authorList>
    </citation>
    <scope>NUCLEOTIDE SEQUENCE [LARGE SCALE GENOMIC DNA]</scope>
    <source>
        <strain evidence="1 2">CCNWXJ12-2</strain>
    </source>
</reference>
<protein>
    <recommendedName>
        <fullName evidence="3">Signal transduction histidine kinase</fullName>
    </recommendedName>
</protein>
<sequence>MVLALMSLSLVLHELATNAAKYGALSASGGRVQVSWLECAGHLKPHCRGGAALTSTINYLNTSPISTRDERSLHAASERYVKSSARIDMVSSHLLLECRVLETRGSELYI</sequence>